<dbReference type="Pfam" id="PF00306">
    <property type="entry name" value="ATP-synt_ab_C"/>
    <property type="match status" value="1"/>
</dbReference>
<evidence type="ECO:0000259" key="1">
    <source>
        <dbReference type="Pfam" id="PF00306"/>
    </source>
</evidence>
<evidence type="ECO:0000313" key="3">
    <source>
        <dbReference type="Proteomes" id="UP001229421"/>
    </source>
</evidence>
<protein>
    <recommendedName>
        <fullName evidence="1">ATP synthase alpha subunit C-terminal domain-containing protein</fullName>
    </recommendedName>
</protein>
<proteinExistence type="predicted"/>
<dbReference type="InterPro" id="IPR038376">
    <property type="entry name" value="ATP_synth_asu_C_sf"/>
</dbReference>
<evidence type="ECO:0000313" key="2">
    <source>
        <dbReference type="EMBL" id="KAK1438807.1"/>
    </source>
</evidence>
<reference evidence="2" key="1">
    <citation type="journal article" date="2023" name="bioRxiv">
        <title>Improved chromosome-level genome assembly for marigold (Tagetes erecta).</title>
        <authorList>
            <person name="Jiang F."/>
            <person name="Yuan L."/>
            <person name="Wang S."/>
            <person name="Wang H."/>
            <person name="Xu D."/>
            <person name="Wang A."/>
            <person name="Fan W."/>
        </authorList>
    </citation>
    <scope>NUCLEOTIDE SEQUENCE</scope>
    <source>
        <strain evidence="2">WSJ</strain>
        <tissue evidence="2">Leaf</tissue>
    </source>
</reference>
<name>A0AAD8LI55_TARER</name>
<dbReference type="EMBL" id="JAUHHV010000001">
    <property type="protein sequence ID" value="KAK1438807.1"/>
    <property type="molecule type" value="Genomic_DNA"/>
</dbReference>
<dbReference type="AlphaFoldDB" id="A0AAD8LI55"/>
<dbReference type="GO" id="GO:0015986">
    <property type="term" value="P:proton motive force-driven ATP synthesis"/>
    <property type="evidence" value="ECO:0007669"/>
    <property type="project" value="InterPro"/>
</dbReference>
<dbReference type="Gene3D" id="1.20.150.20">
    <property type="entry name" value="ATP synthase alpha/beta chain, C-terminal domain"/>
    <property type="match status" value="1"/>
</dbReference>
<keyword evidence="3" id="KW-1185">Reference proteome</keyword>
<gene>
    <name evidence="2" type="ORF">QVD17_04618</name>
</gene>
<dbReference type="Proteomes" id="UP001229421">
    <property type="component" value="Unassembled WGS sequence"/>
</dbReference>
<dbReference type="SUPFAM" id="SSF47917">
    <property type="entry name" value="C-terminal domain of alpha and beta subunits of F1 ATP synthase"/>
    <property type="match status" value="1"/>
</dbReference>
<accession>A0AAD8LI55</accession>
<dbReference type="InterPro" id="IPR000793">
    <property type="entry name" value="ATP_synth_asu_C"/>
</dbReference>
<comment type="caution">
    <text evidence="2">The sequence shown here is derived from an EMBL/GenBank/DDBJ whole genome shotgun (WGS) entry which is preliminary data.</text>
</comment>
<sequence>MAGVLRKRKQTRLKEAPLPIEKQILVIYAAVNGFCDRMPLDRISQYKGAILKSIKTSLNEDWRGEGEEKARDEFTLPRVVSGGNGIRTHDLAVGWSKVEPMKKYVYKKQYIDKNRETETGKRKKGPVRVKSDPPVFKSVQLGVEIVNNDFRLPRHGPPLPRPE</sequence>
<feature type="domain" description="ATP synthase alpha subunit C-terminal" evidence="1">
    <location>
        <begin position="15"/>
        <end position="58"/>
    </location>
</feature>
<organism evidence="2 3">
    <name type="scientific">Tagetes erecta</name>
    <name type="common">African marigold</name>
    <dbReference type="NCBI Taxonomy" id="13708"/>
    <lineage>
        <taxon>Eukaryota</taxon>
        <taxon>Viridiplantae</taxon>
        <taxon>Streptophyta</taxon>
        <taxon>Embryophyta</taxon>
        <taxon>Tracheophyta</taxon>
        <taxon>Spermatophyta</taxon>
        <taxon>Magnoliopsida</taxon>
        <taxon>eudicotyledons</taxon>
        <taxon>Gunneridae</taxon>
        <taxon>Pentapetalae</taxon>
        <taxon>asterids</taxon>
        <taxon>campanulids</taxon>
        <taxon>Asterales</taxon>
        <taxon>Asteraceae</taxon>
        <taxon>Asteroideae</taxon>
        <taxon>Heliantheae alliance</taxon>
        <taxon>Tageteae</taxon>
        <taxon>Tagetes</taxon>
    </lineage>
</organism>